<proteinExistence type="predicted"/>
<keyword evidence="6" id="KW-1185">Reference proteome</keyword>
<name>A0ABV3Z722_9PROT</name>
<gene>
    <name evidence="5" type="ORF">ABFZ84_11950</name>
</gene>
<sequence>MKKSAVVVFPGRGTYGKDELNYLGRHRSDKLPFIGGVDQWRREAGRVPISELDNAKSYAASKHASSVNASALIYTCALADFTSIDTEKFDITAVCGNSLGWYLTLAAANALAPENAIRLIDTMGALMETDGVGGQLIYPFVDENWKPSKAREKAIGEALHAGRTDGQAFLSIRLGGMAVLAGDEAGMAAMEKSLPQAESRYPFRLARHSAFHTPLLEHVSKSAFETLGRDLFQSPTLPMIDGRGKIWSPNASDIDALYQYTLGEQIVETYDFSKSIEVAIKEFAPDCVILAGPGSTLGAPIAQELISHGWRGLTSKADFSARQKEDPFVLAMGREDQRALTTG</sequence>
<keyword evidence="2" id="KW-0808">Transferase</keyword>
<dbReference type="PANTHER" id="PTHR42681:SF1">
    <property type="entry name" value="MALONYL-COA-ACYL CARRIER PROTEIN TRANSACYLASE, MITOCHONDRIAL"/>
    <property type="match status" value="1"/>
</dbReference>
<organism evidence="5 6">
    <name type="scientific">Hyphococcus lacteus</name>
    <dbReference type="NCBI Taxonomy" id="3143536"/>
    <lineage>
        <taxon>Bacteria</taxon>
        <taxon>Pseudomonadati</taxon>
        <taxon>Pseudomonadota</taxon>
        <taxon>Alphaproteobacteria</taxon>
        <taxon>Parvularculales</taxon>
        <taxon>Parvularculaceae</taxon>
        <taxon>Hyphococcus</taxon>
    </lineage>
</organism>
<reference evidence="5 6" key="1">
    <citation type="submission" date="2024-05" db="EMBL/GenBank/DDBJ databases">
        <title>Three bacterial strains, DH-69, EH-24, and ECK-19 isolated from coastal sediments.</title>
        <authorList>
            <person name="Ye Y.-Q."/>
            <person name="Du Z.-J."/>
        </authorList>
    </citation>
    <scope>NUCLEOTIDE SEQUENCE [LARGE SCALE GENOMIC DNA]</scope>
    <source>
        <strain evidence="5 6">ECK-19</strain>
    </source>
</reference>
<dbReference type="InterPro" id="IPR050858">
    <property type="entry name" value="Mal-CoA-ACP_Trans/PKS_FabD"/>
</dbReference>
<dbReference type="Proteomes" id="UP001560685">
    <property type="component" value="Unassembled WGS sequence"/>
</dbReference>
<evidence type="ECO:0000256" key="2">
    <source>
        <dbReference type="ARBA" id="ARBA00022679"/>
    </source>
</evidence>
<dbReference type="PANTHER" id="PTHR42681">
    <property type="entry name" value="MALONYL-COA-ACYL CARRIER PROTEIN TRANSACYLASE, MITOCHONDRIAL"/>
    <property type="match status" value="1"/>
</dbReference>
<evidence type="ECO:0000256" key="3">
    <source>
        <dbReference type="ARBA" id="ARBA00023315"/>
    </source>
</evidence>
<dbReference type="EC" id="2.3.1.39" evidence="1"/>
<dbReference type="SUPFAM" id="SSF52151">
    <property type="entry name" value="FabD/lysophospholipase-like"/>
    <property type="match status" value="1"/>
</dbReference>
<accession>A0ABV3Z722</accession>
<evidence type="ECO:0000313" key="6">
    <source>
        <dbReference type="Proteomes" id="UP001560685"/>
    </source>
</evidence>
<comment type="catalytic activity">
    <reaction evidence="4">
        <text>holo-[ACP] + malonyl-CoA = malonyl-[ACP] + CoA</text>
        <dbReference type="Rhea" id="RHEA:41792"/>
        <dbReference type="Rhea" id="RHEA-COMP:9623"/>
        <dbReference type="Rhea" id="RHEA-COMP:9685"/>
        <dbReference type="ChEBI" id="CHEBI:57287"/>
        <dbReference type="ChEBI" id="CHEBI:57384"/>
        <dbReference type="ChEBI" id="CHEBI:64479"/>
        <dbReference type="ChEBI" id="CHEBI:78449"/>
        <dbReference type="EC" id="2.3.1.39"/>
    </reaction>
</comment>
<dbReference type="RefSeq" id="WP_369314246.1">
    <property type="nucleotide sequence ID" value="NZ_JBEHZE010000001.1"/>
</dbReference>
<dbReference type="Gene3D" id="3.30.70.250">
    <property type="entry name" value="Malonyl-CoA ACP transacylase, ACP-binding"/>
    <property type="match status" value="1"/>
</dbReference>
<protein>
    <recommendedName>
        <fullName evidence="1">[acyl-carrier-protein] S-malonyltransferase</fullName>
        <ecNumber evidence="1">2.3.1.39</ecNumber>
    </recommendedName>
</protein>
<evidence type="ECO:0000256" key="1">
    <source>
        <dbReference type="ARBA" id="ARBA00013258"/>
    </source>
</evidence>
<dbReference type="InterPro" id="IPR016035">
    <property type="entry name" value="Acyl_Trfase/lysoPLipase"/>
</dbReference>
<keyword evidence="3" id="KW-0012">Acyltransferase</keyword>
<evidence type="ECO:0000313" key="5">
    <source>
        <dbReference type="EMBL" id="MEX6634258.1"/>
    </source>
</evidence>
<comment type="caution">
    <text evidence="5">The sequence shown here is derived from an EMBL/GenBank/DDBJ whole genome shotgun (WGS) entry which is preliminary data.</text>
</comment>
<dbReference type="Gene3D" id="3.40.366.10">
    <property type="entry name" value="Malonyl-Coenzyme A Acyl Carrier Protein, domain 2"/>
    <property type="match status" value="1"/>
</dbReference>
<dbReference type="InterPro" id="IPR001227">
    <property type="entry name" value="Ac_transferase_dom_sf"/>
</dbReference>
<dbReference type="EMBL" id="JBEHZE010000001">
    <property type="protein sequence ID" value="MEX6634258.1"/>
    <property type="molecule type" value="Genomic_DNA"/>
</dbReference>
<evidence type="ECO:0000256" key="4">
    <source>
        <dbReference type="ARBA" id="ARBA00048462"/>
    </source>
</evidence>